<keyword evidence="2" id="KW-0732">Signal</keyword>
<name>A0A2A7SDJ8_BURGA</name>
<dbReference type="PRINTS" id="PR00412">
    <property type="entry name" value="EPOXHYDRLASE"/>
</dbReference>
<evidence type="ECO:0000313" key="5">
    <source>
        <dbReference type="Proteomes" id="UP000220629"/>
    </source>
</evidence>
<feature type="chain" id="PRO_5012518192" evidence="2">
    <location>
        <begin position="27"/>
        <end position="330"/>
    </location>
</feature>
<keyword evidence="1 4" id="KW-0378">Hydrolase</keyword>
<evidence type="ECO:0000313" key="4">
    <source>
        <dbReference type="EMBL" id="PEH41513.1"/>
    </source>
</evidence>
<comment type="caution">
    <text evidence="4">The sequence shown here is derived from an EMBL/GenBank/DDBJ whole genome shotgun (WGS) entry which is preliminary data.</text>
</comment>
<dbReference type="FunFam" id="3.40.50.1820:FF:000173">
    <property type="entry name" value="Alpha/beta hydrolase"/>
    <property type="match status" value="1"/>
</dbReference>
<dbReference type="Gene3D" id="3.40.50.1820">
    <property type="entry name" value="alpha/beta hydrolase"/>
    <property type="match status" value="1"/>
</dbReference>
<dbReference type="EMBL" id="PDDY01000001">
    <property type="protein sequence ID" value="PEH41513.1"/>
    <property type="molecule type" value="Genomic_DNA"/>
</dbReference>
<protein>
    <submittedName>
        <fullName evidence="4">Hydrolase</fullName>
    </submittedName>
</protein>
<proteinExistence type="predicted"/>
<dbReference type="InterPro" id="IPR000639">
    <property type="entry name" value="Epox_hydrolase-like"/>
</dbReference>
<dbReference type="PRINTS" id="PR00111">
    <property type="entry name" value="ABHYDROLASE"/>
</dbReference>
<dbReference type="PANTHER" id="PTHR42977:SF3">
    <property type="entry name" value="AB HYDROLASE-1 DOMAIN-CONTAINING PROTEIN"/>
    <property type="match status" value="1"/>
</dbReference>
<dbReference type="PANTHER" id="PTHR42977">
    <property type="entry name" value="HYDROLASE-RELATED"/>
    <property type="match status" value="1"/>
</dbReference>
<dbReference type="RefSeq" id="WP_098151608.1">
    <property type="nucleotide sequence ID" value="NZ_CADEQH010000008.1"/>
</dbReference>
<dbReference type="SUPFAM" id="SSF53474">
    <property type="entry name" value="alpha/beta-Hydrolases"/>
    <property type="match status" value="1"/>
</dbReference>
<feature type="signal peptide" evidence="2">
    <location>
        <begin position="1"/>
        <end position="26"/>
    </location>
</feature>
<dbReference type="InterPro" id="IPR000073">
    <property type="entry name" value="AB_hydrolase_1"/>
</dbReference>
<dbReference type="InterPro" id="IPR029058">
    <property type="entry name" value="AB_hydrolase_fold"/>
</dbReference>
<dbReference type="Proteomes" id="UP000220629">
    <property type="component" value="Unassembled WGS sequence"/>
</dbReference>
<organism evidence="4 5">
    <name type="scientific">Burkholderia gladioli</name>
    <name type="common">Pseudomonas marginata</name>
    <name type="synonym">Phytomonas marginata</name>
    <dbReference type="NCBI Taxonomy" id="28095"/>
    <lineage>
        <taxon>Bacteria</taxon>
        <taxon>Pseudomonadati</taxon>
        <taxon>Pseudomonadota</taxon>
        <taxon>Betaproteobacteria</taxon>
        <taxon>Burkholderiales</taxon>
        <taxon>Burkholderiaceae</taxon>
        <taxon>Burkholderia</taxon>
    </lineage>
</organism>
<dbReference type="AlphaFoldDB" id="A0A2A7SDJ8"/>
<reference evidence="5" key="1">
    <citation type="submission" date="2017-09" db="EMBL/GenBank/DDBJ databases">
        <title>FDA dAtabase for Regulatory Grade micrObial Sequences (FDA-ARGOS): Supporting development and validation of Infectious Disease Dx tests.</title>
        <authorList>
            <person name="Minogue T."/>
            <person name="Wolcott M."/>
            <person name="Wasieloski L."/>
            <person name="Aguilar W."/>
            <person name="Moore D."/>
            <person name="Tallon L."/>
            <person name="Sadzewicz L."/>
            <person name="Ott S."/>
            <person name="Zhao X."/>
            <person name="Nagaraj S."/>
            <person name="Vavikolanu K."/>
            <person name="Aluvathingal J."/>
            <person name="Nadendla S."/>
            <person name="Sichtig H."/>
        </authorList>
    </citation>
    <scope>NUCLEOTIDE SEQUENCE [LARGE SCALE GENOMIC DNA]</scope>
    <source>
        <strain evidence="5">FDAARGOS_390</strain>
    </source>
</reference>
<dbReference type="GO" id="GO:0004301">
    <property type="term" value="F:epoxide hydrolase activity"/>
    <property type="evidence" value="ECO:0007669"/>
    <property type="project" value="TreeGrafter"/>
</dbReference>
<feature type="domain" description="AB hydrolase-1" evidence="3">
    <location>
        <begin position="66"/>
        <end position="310"/>
    </location>
</feature>
<dbReference type="InterPro" id="IPR051340">
    <property type="entry name" value="Haloalkane_dehalogenase"/>
</dbReference>
<evidence type="ECO:0000256" key="2">
    <source>
        <dbReference type="SAM" id="SignalP"/>
    </source>
</evidence>
<accession>A0A2A7SDJ8</accession>
<dbReference type="Pfam" id="PF00561">
    <property type="entry name" value="Abhydrolase_1"/>
    <property type="match status" value="1"/>
</dbReference>
<sequence>MKFPTLAGLAAACALTFATLSPAAQAAGTVASTGAPAASADAVSYHTVDVNGVKIFYREAGPKNAPTVLLLHGFPTSSQMFRNLMPQLADRYHVIAPDYPGFGQSDMPAPDRFSYTFDNLAKVIDGFTETLGLTRYALYVQDYGAPVGYRIAAAHPKRITAIVVQNGNAYEEGIAGDFWKPLKAYWADRSAANAERLRQLLQLKVTRWHYVDGTRELGHLDPGTWTLDQAYLDRPGNQEIQLDLFYSYGSNVAQYAQWQAYFREYQPPMLIVWGKNDKAFPPVGARAYLRDLPKAELHLFDTGHFALEEDGAEIGRLMRAFLKRNVPATR</sequence>
<evidence type="ECO:0000259" key="3">
    <source>
        <dbReference type="Pfam" id="PF00561"/>
    </source>
</evidence>
<evidence type="ECO:0000256" key="1">
    <source>
        <dbReference type="ARBA" id="ARBA00022801"/>
    </source>
</evidence>
<gene>
    <name evidence="4" type="ORF">CRM94_04710</name>
</gene>